<proteinExistence type="predicted"/>
<reference evidence="1" key="1">
    <citation type="submission" date="2014-09" db="EMBL/GenBank/DDBJ databases">
        <authorList>
            <person name="Magalhaes I.L.F."/>
            <person name="Oliveira U."/>
            <person name="Santos F.R."/>
            <person name="Vidigal T.H.D.A."/>
            <person name="Brescovit A.D."/>
            <person name="Santos A.J."/>
        </authorList>
    </citation>
    <scope>NUCLEOTIDE SEQUENCE</scope>
    <source>
        <tissue evidence="1">Shoot tissue taken approximately 20 cm above the soil surface</tissue>
    </source>
</reference>
<name>A0A0A9GC95_ARUDO</name>
<organism evidence="1">
    <name type="scientific">Arundo donax</name>
    <name type="common">Giant reed</name>
    <name type="synonym">Donax arundinaceus</name>
    <dbReference type="NCBI Taxonomy" id="35708"/>
    <lineage>
        <taxon>Eukaryota</taxon>
        <taxon>Viridiplantae</taxon>
        <taxon>Streptophyta</taxon>
        <taxon>Embryophyta</taxon>
        <taxon>Tracheophyta</taxon>
        <taxon>Spermatophyta</taxon>
        <taxon>Magnoliopsida</taxon>
        <taxon>Liliopsida</taxon>
        <taxon>Poales</taxon>
        <taxon>Poaceae</taxon>
        <taxon>PACMAD clade</taxon>
        <taxon>Arundinoideae</taxon>
        <taxon>Arundineae</taxon>
        <taxon>Arundo</taxon>
    </lineage>
</organism>
<evidence type="ECO:0000313" key="1">
    <source>
        <dbReference type="EMBL" id="JAE20151.1"/>
    </source>
</evidence>
<reference evidence="1" key="2">
    <citation type="journal article" date="2015" name="Data Brief">
        <title>Shoot transcriptome of the giant reed, Arundo donax.</title>
        <authorList>
            <person name="Barrero R.A."/>
            <person name="Guerrero F.D."/>
            <person name="Moolhuijzen P."/>
            <person name="Goolsby J.A."/>
            <person name="Tidwell J."/>
            <person name="Bellgard S.E."/>
            <person name="Bellgard M.I."/>
        </authorList>
    </citation>
    <scope>NUCLEOTIDE SEQUENCE</scope>
    <source>
        <tissue evidence="1">Shoot tissue taken approximately 20 cm above the soil surface</tissue>
    </source>
</reference>
<dbReference type="EMBL" id="GBRH01177745">
    <property type="protein sequence ID" value="JAE20151.1"/>
    <property type="molecule type" value="Transcribed_RNA"/>
</dbReference>
<sequence length="13" mass="1598">MLQLEHKIETSRL</sequence>
<accession>A0A0A9GC95</accession>
<protein>
    <submittedName>
        <fullName evidence="1">Uncharacterized protein</fullName>
    </submittedName>
</protein>